<dbReference type="Proteomes" id="UP001204833">
    <property type="component" value="Unassembled WGS sequence"/>
</dbReference>
<evidence type="ECO:0008006" key="5">
    <source>
        <dbReference type="Google" id="ProtNLM"/>
    </source>
</evidence>
<feature type="chain" id="PRO_5042004702" description="ER membrane protein complex subunit 10" evidence="2">
    <location>
        <begin position="20"/>
        <end position="186"/>
    </location>
</feature>
<accession>A0AAD5BEI9</accession>
<evidence type="ECO:0000313" key="3">
    <source>
        <dbReference type="EMBL" id="KAI5957843.1"/>
    </source>
</evidence>
<keyword evidence="4" id="KW-1185">Reference proteome</keyword>
<dbReference type="GeneID" id="76151169"/>
<dbReference type="AlphaFoldDB" id="A0AAD5BEI9"/>
<gene>
    <name evidence="3" type="ORF">KGF57_003110</name>
</gene>
<evidence type="ECO:0000256" key="1">
    <source>
        <dbReference type="SAM" id="MobiDB-lite"/>
    </source>
</evidence>
<dbReference type="EMBL" id="JAIHNG010000120">
    <property type="protein sequence ID" value="KAI5957843.1"/>
    <property type="molecule type" value="Genomic_DNA"/>
</dbReference>
<feature type="signal peptide" evidence="2">
    <location>
        <begin position="1"/>
        <end position="19"/>
    </location>
</feature>
<protein>
    <recommendedName>
        <fullName evidence="5">ER membrane protein complex subunit 10</fullName>
    </recommendedName>
</protein>
<proteinExistence type="predicted"/>
<dbReference type="Pfam" id="PF21203">
    <property type="entry name" value="ECM10"/>
    <property type="match status" value="1"/>
</dbReference>
<dbReference type="RefSeq" id="XP_051608546.1">
    <property type="nucleotide sequence ID" value="XM_051752496.1"/>
</dbReference>
<comment type="caution">
    <text evidence="3">The sequence shown here is derived from an EMBL/GenBank/DDBJ whole genome shotgun (WGS) entry which is preliminary data.</text>
</comment>
<reference evidence="3 4" key="1">
    <citation type="journal article" date="2022" name="DNA Res.">
        <title>Genome analysis of five recently described species of the CUG-Ser clade uncovers Candida theae as a new hybrid lineage with pathogenic potential in the Candida parapsilosis species complex.</title>
        <authorList>
            <person name="Mixao V."/>
            <person name="Del Olmo V."/>
            <person name="Hegedusova E."/>
            <person name="Saus E."/>
            <person name="Pryszcz L."/>
            <person name="Cillingova A."/>
            <person name="Nosek J."/>
            <person name="Gabaldon T."/>
        </authorList>
    </citation>
    <scope>NUCLEOTIDE SEQUENCE [LARGE SCALE GENOMIC DNA]</scope>
    <source>
        <strain evidence="3 4">CBS 12239</strain>
    </source>
</reference>
<name>A0AAD5BEI9_9ASCO</name>
<sequence>MISIVKFISWALLISAVSSKRVNLFIRPLDGTESNPIGYIENELVYLMETDLQKEYGYCIGTKDIHHHDCFSYHTNLANLSHAVFHLFLDGDGDVERLSLSFDDKLNEPKVVKHKILVAPGPNLTPASINKPREEQKNGGGGEGIEVPVDNRSWIQKNWMYVVPPLIIFMFAGGGGGGAATAEQGS</sequence>
<keyword evidence="2" id="KW-0732">Signal</keyword>
<organism evidence="3 4">
    <name type="scientific">Candida theae</name>
    <dbReference type="NCBI Taxonomy" id="1198502"/>
    <lineage>
        <taxon>Eukaryota</taxon>
        <taxon>Fungi</taxon>
        <taxon>Dikarya</taxon>
        <taxon>Ascomycota</taxon>
        <taxon>Saccharomycotina</taxon>
        <taxon>Pichiomycetes</taxon>
        <taxon>Debaryomycetaceae</taxon>
        <taxon>Candida/Lodderomyces clade</taxon>
        <taxon>Candida</taxon>
    </lineage>
</organism>
<feature type="region of interest" description="Disordered" evidence="1">
    <location>
        <begin position="123"/>
        <end position="147"/>
    </location>
</feature>
<evidence type="ECO:0000256" key="2">
    <source>
        <dbReference type="SAM" id="SignalP"/>
    </source>
</evidence>
<evidence type="ECO:0000313" key="4">
    <source>
        <dbReference type="Proteomes" id="UP001204833"/>
    </source>
</evidence>